<dbReference type="Gene3D" id="3.30.500.10">
    <property type="entry name" value="MHC class I-like antigen recognition-like"/>
    <property type="match status" value="1"/>
</dbReference>
<dbReference type="PANTHER" id="PTHR16675:SF268">
    <property type="entry name" value="UL16-BINDING PROTEIN 1"/>
    <property type="match status" value="1"/>
</dbReference>
<dbReference type="GO" id="GO:0001916">
    <property type="term" value="P:positive regulation of T cell mediated cytotoxicity"/>
    <property type="evidence" value="ECO:0007669"/>
    <property type="project" value="TreeGrafter"/>
</dbReference>
<dbReference type="GeneID" id="111734379"/>
<evidence type="ECO:0000313" key="3">
    <source>
        <dbReference type="RefSeq" id="XP_023382334.1"/>
    </source>
</evidence>
<accession>A0A6P6C4S7</accession>
<dbReference type="GO" id="GO:0002476">
    <property type="term" value="P:antigen processing and presentation of endogenous peptide antigen via MHC class Ib"/>
    <property type="evidence" value="ECO:0007669"/>
    <property type="project" value="TreeGrafter"/>
</dbReference>
<evidence type="ECO:0000256" key="1">
    <source>
        <dbReference type="ARBA" id="ARBA00023180"/>
    </source>
</evidence>
<dbReference type="OrthoDB" id="9836934at2759"/>
<dbReference type="InterPro" id="IPR011162">
    <property type="entry name" value="MHC_I/II-like_Ag-recog"/>
</dbReference>
<keyword evidence="2" id="KW-1185">Reference proteome</keyword>
<name>A0A6P6C4S7_PTEVA</name>
<dbReference type="InterPro" id="IPR037055">
    <property type="entry name" value="MHC_I-like_Ag-recog_sf"/>
</dbReference>
<protein>
    <submittedName>
        <fullName evidence="3">UL16-binding protein 1-like</fullName>
    </submittedName>
</protein>
<dbReference type="GO" id="GO:0002486">
    <property type="term" value="P:antigen processing and presentation of endogenous peptide antigen via MHC class I via ER pathway, TAP-independent"/>
    <property type="evidence" value="ECO:0007669"/>
    <property type="project" value="TreeGrafter"/>
</dbReference>
<proteinExistence type="predicted"/>
<keyword evidence="1" id="KW-0325">Glycoprotein</keyword>
<dbReference type="GO" id="GO:0009897">
    <property type="term" value="C:external side of plasma membrane"/>
    <property type="evidence" value="ECO:0007669"/>
    <property type="project" value="TreeGrafter"/>
</dbReference>
<dbReference type="AlphaFoldDB" id="A0A6P6C4S7"/>
<dbReference type="Proteomes" id="UP000515202">
    <property type="component" value="Unplaced"/>
</dbReference>
<dbReference type="SUPFAM" id="SSF54452">
    <property type="entry name" value="MHC antigen-recognition domain"/>
    <property type="match status" value="1"/>
</dbReference>
<dbReference type="GO" id="GO:0006955">
    <property type="term" value="P:immune response"/>
    <property type="evidence" value="ECO:0007669"/>
    <property type="project" value="TreeGrafter"/>
</dbReference>
<gene>
    <name evidence="3" type="primary">LOC111734379</name>
</gene>
<reference evidence="3" key="1">
    <citation type="submission" date="2025-08" db="UniProtKB">
        <authorList>
            <consortium name="RefSeq"/>
        </authorList>
    </citation>
    <scope>IDENTIFICATION</scope>
    <source>
        <tissue evidence="3">Kidney</tissue>
    </source>
</reference>
<dbReference type="KEGG" id="pvp:111734379"/>
<dbReference type="RefSeq" id="XP_023382334.1">
    <property type="nucleotide sequence ID" value="XM_023526566.1"/>
</dbReference>
<sequence length="184" mass="21022">MQFEFGGQVNGSSLQHYTCCHKAECDCHFLSTTRNVTETCSVEKELKNLMDKFKMILHEMKPKNSRTNNLHILKGEMTCQREANGNAYGSWDFYVNGSKALHFDSKNGNGTVLSPEGEQLNTLINEKDVYEFLKTNSAETCESWPKNMSYHQDNALNTTESSIARERRTIERTFLPPPLLSLQE</sequence>
<dbReference type="PANTHER" id="PTHR16675">
    <property type="entry name" value="MHC CLASS I-RELATED"/>
    <property type="match status" value="1"/>
</dbReference>
<dbReference type="GO" id="GO:0005615">
    <property type="term" value="C:extracellular space"/>
    <property type="evidence" value="ECO:0007669"/>
    <property type="project" value="TreeGrafter"/>
</dbReference>
<dbReference type="InterPro" id="IPR050208">
    <property type="entry name" value="MHC_class-I_related"/>
</dbReference>
<organism evidence="2 3">
    <name type="scientific">Pteropus vampyrus</name>
    <name type="common">Large flying fox</name>
    <dbReference type="NCBI Taxonomy" id="132908"/>
    <lineage>
        <taxon>Eukaryota</taxon>
        <taxon>Metazoa</taxon>
        <taxon>Chordata</taxon>
        <taxon>Craniata</taxon>
        <taxon>Vertebrata</taxon>
        <taxon>Euteleostomi</taxon>
        <taxon>Mammalia</taxon>
        <taxon>Eutheria</taxon>
        <taxon>Laurasiatheria</taxon>
        <taxon>Chiroptera</taxon>
        <taxon>Yinpterochiroptera</taxon>
        <taxon>Pteropodoidea</taxon>
        <taxon>Pteropodidae</taxon>
        <taxon>Pteropodinae</taxon>
        <taxon>Pteropus</taxon>
    </lineage>
</organism>
<evidence type="ECO:0000313" key="2">
    <source>
        <dbReference type="Proteomes" id="UP000515202"/>
    </source>
</evidence>